<dbReference type="AlphaFoldDB" id="A0AB39PIH8"/>
<reference evidence="1" key="1">
    <citation type="submission" date="2024-07" db="EMBL/GenBank/DDBJ databases">
        <authorList>
            <person name="Yu S.T."/>
        </authorList>
    </citation>
    <scope>NUCLEOTIDE SEQUENCE</scope>
    <source>
        <strain evidence="1">R21</strain>
    </source>
</reference>
<name>A0AB39PIH8_9ACTN</name>
<dbReference type="EMBL" id="CP163435">
    <property type="protein sequence ID" value="XDQ30342.1"/>
    <property type="molecule type" value="Genomic_DNA"/>
</dbReference>
<evidence type="ECO:0000313" key="1">
    <source>
        <dbReference type="EMBL" id="XDQ30342.1"/>
    </source>
</evidence>
<accession>A0AB39PIH8</accession>
<proteinExistence type="predicted"/>
<sequence length="81" mass="8504">MAGLYLRALTDASAGSFYFVENGEASFGDIFASLASALDLGPVRPWDADAAVALWGHELTLYVLASNSRVRGGGAELVLQL</sequence>
<dbReference type="RefSeq" id="WP_369240187.1">
    <property type="nucleotide sequence ID" value="NZ_CP163435.1"/>
</dbReference>
<gene>
    <name evidence="1" type="ORF">AB5J56_39050</name>
</gene>
<protein>
    <submittedName>
        <fullName evidence="1">Uncharacterized protein</fullName>
    </submittedName>
</protein>
<organism evidence="1">
    <name type="scientific">Streptomyces sp. R21</name>
    <dbReference type="NCBI Taxonomy" id="3238627"/>
    <lineage>
        <taxon>Bacteria</taxon>
        <taxon>Bacillati</taxon>
        <taxon>Actinomycetota</taxon>
        <taxon>Actinomycetes</taxon>
        <taxon>Kitasatosporales</taxon>
        <taxon>Streptomycetaceae</taxon>
        <taxon>Streptomyces</taxon>
    </lineage>
</organism>